<protein>
    <submittedName>
        <fullName evidence="3">Tripartite-type tricarboxylate transporter receptor subunit TctC</fullName>
    </submittedName>
</protein>
<keyword evidence="2" id="KW-0732">Signal</keyword>
<evidence type="ECO:0000313" key="4">
    <source>
        <dbReference type="Proteomes" id="UP000238308"/>
    </source>
</evidence>
<dbReference type="EMBL" id="PVTV01000017">
    <property type="protein sequence ID" value="PRY96463.1"/>
    <property type="molecule type" value="Genomic_DNA"/>
</dbReference>
<dbReference type="PANTHER" id="PTHR42928">
    <property type="entry name" value="TRICARBOXYLATE-BINDING PROTEIN"/>
    <property type="match status" value="1"/>
</dbReference>
<dbReference type="PIRSF" id="PIRSF017082">
    <property type="entry name" value="YflP"/>
    <property type="match status" value="1"/>
</dbReference>
<organism evidence="3 4">
    <name type="scientific">Jezberella montanilacus</name>
    <dbReference type="NCBI Taxonomy" id="323426"/>
    <lineage>
        <taxon>Bacteria</taxon>
        <taxon>Pseudomonadati</taxon>
        <taxon>Pseudomonadota</taxon>
        <taxon>Betaproteobacteria</taxon>
        <taxon>Burkholderiales</taxon>
        <taxon>Alcaligenaceae</taxon>
        <taxon>Jezberella</taxon>
    </lineage>
</organism>
<evidence type="ECO:0000256" key="1">
    <source>
        <dbReference type="ARBA" id="ARBA00006987"/>
    </source>
</evidence>
<reference evidence="3 4" key="1">
    <citation type="submission" date="2018-03" db="EMBL/GenBank/DDBJ databases">
        <title>Genomic Encyclopedia of Type Strains, Phase III (KMG-III): the genomes of soil and plant-associated and newly described type strains.</title>
        <authorList>
            <person name="Whitman W."/>
        </authorList>
    </citation>
    <scope>NUCLEOTIDE SEQUENCE [LARGE SCALE GENOMIC DNA]</scope>
    <source>
        <strain evidence="3 4">MWH-P2sevCIIIb</strain>
    </source>
</reference>
<feature type="signal peptide" evidence="2">
    <location>
        <begin position="1"/>
        <end position="33"/>
    </location>
</feature>
<dbReference type="Gene3D" id="3.40.190.150">
    <property type="entry name" value="Bordetella uptake gene, domain 1"/>
    <property type="match status" value="1"/>
</dbReference>
<evidence type="ECO:0000313" key="3">
    <source>
        <dbReference type="EMBL" id="PRY96463.1"/>
    </source>
</evidence>
<dbReference type="RefSeq" id="WP_259673630.1">
    <property type="nucleotide sequence ID" value="NZ_PVTV01000017.1"/>
</dbReference>
<dbReference type="PANTHER" id="PTHR42928:SF5">
    <property type="entry name" value="BLR1237 PROTEIN"/>
    <property type="match status" value="1"/>
</dbReference>
<dbReference type="Proteomes" id="UP000238308">
    <property type="component" value="Unassembled WGS sequence"/>
</dbReference>
<sequence length="335" mass="35569">MIILKATFLIRLSARLLLTGGLAVFFISANCSAATGDDYPNKPIHLIIPFPPGGAVDILGRLIGQSLSEQFNQSVIIENRPGANGNIAMEALAKMPADGYSLLIGGNGIATNSLLYPSSTYRMPQDFSTLGYVGRAPLIMVVPEQAPYQSLGDVITAAKKNPGAVTFASAGSGSSAHLGAELLSYATKIELTHIAYKGGAPAIVDLVGNRVSFMLLDLAQALPQLQTGRLRAIVVGTPEKLDVLPKVPSMTDAGYHQIEATVWWGLIGPANIPEAIANKINAGLNRALTDTAIVKKLTEFGVTPKPGTTQQFRSFILSEINKWSAVMKNVKMKED</sequence>
<comment type="caution">
    <text evidence="3">The sequence shown here is derived from an EMBL/GenBank/DDBJ whole genome shotgun (WGS) entry which is preliminary data.</text>
</comment>
<gene>
    <name evidence="3" type="ORF">BCM14_2702</name>
</gene>
<dbReference type="AlphaFoldDB" id="A0A2T0XBY5"/>
<dbReference type="Gene3D" id="3.40.190.10">
    <property type="entry name" value="Periplasmic binding protein-like II"/>
    <property type="match status" value="1"/>
</dbReference>
<dbReference type="Pfam" id="PF03401">
    <property type="entry name" value="TctC"/>
    <property type="match status" value="1"/>
</dbReference>
<evidence type="ECO:0000256" key="2">
    <source>
        <dbReference type="SAM" id="SignalP"/>
    </source>
</evidence>
<proteinExistence type="inferred from homology"/>
<feature type="chain" id="PRO_5015740693" evidence="2">
    <location>
        <begin position="34"/>
        <end position="335"/>
    </location>
</feature>
<keyword evidence="4" id="KW-1185">Reference proteome</keyword>
<dbReference type="CDD" id="cd13578">
    <property type="entry name" value="PBP2_Bug27"/>
    <property type="match status" value="1"/>
</dbReference>
<comment type="similarity">
    <text evidence="1">Belongs to the UPF0065 (bug) family.</text>
</comment>
<dbReference type="SUPFAM" id="SSF53850">
    <property type="entry name" value="Periplasmic binding protein-like II"/>
    <property type="match status" value="1"/>
</dbReference>
<dbReference type="InterPro" id="IPR042100">
    <property type="entry name" value="Bug_dom1"/>
</dbReference>
<accession>A0A2T0XBY5</accession>
<name>A0A2T0XBY5_9BURK</name>
<dbReference type="InterPro" id="IPR005064">
    <property type="entry name" value="BUG"/>
</dbReference>
<keyword evidence="3" id="KW-0675">Receptor</keyword>